<name>A0A5B0DTK3_9HYPH</name>
<dbReference type="EMBL" id="VTWH01000003">
    <property type="protein sequence ID" value="KAA0969763.1"/>
    <property type="molecule type" value="Genomic_DNA"/>
</dbReference>
<dbReference type="InterPro" id="IPR036709">
    <property type="entry name" value="Autotransporte_beta_dom_sf"/>
</dbReference>
<gene>
    <name evidence="2" type="ORF">FPY71_14710</name>
</gene>
<organism evidence="2 3">
    <name type="scientific">Aureimonas fodinaquatilis</name>
    <dbReference type="NCBI Taxonomy" id="2565783"/>
    <lineage>
        <taxon>Bacteria</taxon>
        <taxon>Pseudomonadati</taxon>
        <taxon>Pseudomonadota</taxon>
        <taxon>Alphaproteobacteria</taxon>
        <taxon>Hyphomicrobiales</taxon>
        <taxon>Aurantimonadaceae</taxon>
        <taxon>Aureimonas</taxon>
    </lineage>
</organism>
<dbReference type="InterPro" id="IPR005546">
    <property type="entry name" value="Autotransporte_beta"/>
</dbReference>
<feature type="domain" description="Autotransporter" evidence="1">
    <location>
        <begin position="689"/>
        <end position="965"/>
    </location>
</feature>
<dbReference type="RefSeq" id="WP_149301047.1">
    <property type="nucleotide sequence ID" value="NZ_VTWH01000003.1"/>
</dbReference>
<accession>A0A5B0DTK3</accession>
<evidence type="ECO:0000313" key="3">
    <source>
        <dbReference type="Proteomes" id="UP000324738"/>
    </source>
</evidence>
<dbReference type="SUPFAM" id="SSF103515">
    <property type="entry name" value="Autotransporter"/>
    <property type="match status" value="1"/>
</dbReference>
<dbReference type="Gene3D" id="2.40.128.130">
    <property type="entry name" value="Autotransporter beta-domain"/>
    <property type="match status" value="1"/>
</dbReference>
<reference evidence="2 3" key="1">
    <citation type="submission" date="2019-08" db="EMBL/GenBank/DDBJ databases">
        <title>Aureimonas fodiniaquatilis sp. nov., isolated from a coal mine wastewater.</title>
        <authorList>
            <person name="Kim W."/>
        </authorList>
    </citation>
    <scope>NUCLEOTIDE SEQUENCE [LARGE SCALE GENOMIC DNA]</scope>
    <source>
        <strain evidence="2 3">CAU 1482</strain>
    </source>
</reference>
<dbReference type="Proteomes" id="UP000324738">
    <property type="component" value="Unassembled WGS sequence"/>
</dbReference>
<evidence type="ECO:0000259" key="1">
    <source>
        <dbReference type="PROSITE" id="PS51208"/>
    </source>
</evidence>
<comment type="caution">
    <text evidence="2">The sequence shown here is derived from an EMBL/GenBank/DDBJ whole genome shotgun (WGS) entry which is preliminary data.</text>
</comment>
<keyword evidence="3" id="KW-1185">Reference proteome</keyword>
<dbReference type="Pfam" id="PF03797">
    <property type="entry name" value="Autotransporter"/>
    <property type="match status" value="1"/>
</dbReference>
<protein>
    <submittedName>
        <fullName evidence="2">Autotransporter domain-containing protein</fullName>
    </submittedName>
</protein>
<dbReference type="InterPro" id="IPR006315">
    <property type="entry name" value="OM_autotransptr_brl_dom"/>
</dbReference>
<dbReference type="SMART" id="SM00869">
    <property type="entry name" value="Autotransporter"/>
    <property type="match status" value="1"/>
</dbReference>
<evidence type="ECO:0000313" key="2">
    <source>
        <dbReference type="EMBL" id="KAA0969763.1"/>
    </source>
</evidence>
<dbReference type="GO" id="GO:0019867">
    <property type="term" value="C:outer membrane"/>
    <property type="evidence" value="ECO:0007669"/>
    <property type="project" value="InterPro"/>
</dbReference>
<proteinExistence type="predicted"/>
<dbReference type="PROSITE" id="PS51208">
    <property type="entry name" value="AUTOTRANSPORTER"/>
    <property type="match status" value="1"/>
</dbReference>
<dbReference type="OrthoDB" id="7872833at2"/>
<dbReference type="NCBIfam" id="TIGR01414">
    <property type="entry name" value="autotrans_barl"/>
    <property type="match status" value="1"/>
</dbReference>
<dbReference type="AlphaFoldDB" id="A0A5B0DTK3"/>
<sequence length="965" mass="99634">MIQLLYRGAPGARALGLVAIGLSTTCLTQIANAGPTSYLTLNFEGNGTFLTGIRGDNIVGNYTIPGTNETGGLYYNITTQTWSAMPVATPNNANYPGAVGSSPYGPHFGNPGGVLRVVGSYKTTASGEFDLSYIYDAAAAPGEQLTELVYPDGDEPTLFTIAHSNFGNQVVGNYDTQLDEGHAFIYNIDTGGYEAFNIDGAVSTTAYGIYGDKIAGGYATLPQIGGGLGPERGYIYDQTTGEYKSFHHPEAVATHFEGITSAGRPDEYNLVVNWVTADGVVHPGVMHVNFLTGVHSWHEIDIPGAVVSSNSAYGDNVVGIYVDDDGIHGYLATIPGIYNPTRNTDAIDFADENATALDGVRGEDIINSGNITATGAGGVGIRGETYGAISNSAVITASGLAGAAAEMHGKYGTLLNSGTLQTSSPEADALRTGLTAEGTTIVNTGIIDGRIAATAGAGKRFENSGWLGVSGNGVSIQHLFQGTLVQTAAGTYAARITDDGNDRLEVTGAIRLDGTMAASFQTANLLKSYTLIDATDEITGRFDTFTTSGLPALFGATLNYAPTTVTMNVAADLAELANSTPNQRVVGAALDGFINTTSGNMLAELPDALAPLYGLTVGQLPGALDALSGEAYASQRSVLLGDSLYARQSILARLRQGSYAGEGALGTLAFGGPLAYGPDEAGNLTAPAERSIDGTFWAQGFGGAGDYDTTASTAGVDVTLGGIVAGLDARLGDWLVGGALGYTRSSADVDALVSSSDVDSLLVGLYAGTSLGPSNFRFGGSYAFSQIEASRTISGFSEQAKAEYDGGVAQVFAEVSHGFDVQQVALEPFAGLAYVHVSTDSFTETGASAGLRGASSSMGVGYSSLGLRAATTMQLAGGQTLKPHAEVTWQHAFGDVTPESQMAFISVPTANFTVAGAPLSRDAALLKIGLDLDLNDQVRIGVSYLGQYADNSTVNGAQADLRWRF</sequence>